<proteinExistence type="predicted"/>
<feature type="transmembrane region" description="Helical" evidence="1">
    <location>
        <begin position="169"/>
        <end position="191"/>
    </location>
</feature>
<organism evidence="2 3">
    <name type="scientific">Mycolicibacterium vulneris</name>
    <dbReference type="NCBI Taxonomy" id="547163"/>
    <lineage>
        <taxon>Bacteria</taxon>
        <taxon>Bacillati</taxon>
        <taxon>Actinomycetota</taxon>
        <taxon>Actinomycetes</taxon>
        <taxon>Mycobacteriales</taxon>
        <taxon>Mycobacteriaceae</taxon>
        <taxon>Mycolicibacterium</taxon>
    </lineage>
</organism>
<feature type="transmembrane region" description="Helical" evidence="1">
    <location>
        <begin position="110"/>
        <end position="133"/>
    </location>
</feature>
<gene>
    <name evidence="2" type="ORF">B8W69_21085</name>
</gene>
<dbReference type="Pfam" id="PF03729">
    <property type="entry name" value="DUF308"/>
    <property type="match status" value="2"/>
</dbReference>
<dbReference type="PANTHER" id="PTHR34989">
    <property type="entry name" value="PROTEIN HDED"/>
    <property type="match status" value="1"/>
</dbReference>
<feature type="transmembrane region" description="Helical" evidence="1">
    <location>
        <begin position="25"/>
        <end position="43"/>
    </location>
</feature>
<dbReference type="EMBL" id="NCXM01000024">
    <property type="protein sequence ID" value="OSC24632.1"/>
    <property type="molecule type" value="Genomic_DNA"/>
</dbReference>
<feature type="transmembrane region" description="Helical" evidence="1">
    <location>
        <begin position="49"/>
        <end position="72"/>
    </location>
</feature>
<evidence type="ECO:0000313" key="2">
    <source>
        <dbReference type="EMBL" id="OSC24632.1"/>
    </source>
</evidence>
<sequence>MTSAVGQPEAPVVDPSKLLPHKWRVLLGSGVLAIILGVLMLVWPGKTVLVATVLFGLSLLVFGGAQLFIAMAAELAELSGGGRALLFISGAVSVILAVLTFRYFGQPFAILLFAIYIGISFIIRGIATTVAAISGTETSGRGWDIFFGIVSVLAGIVMLLLPLTSIVTLAVVTGASLVVLGVFEVVSAFYARRDRGVVPVKVRPQRAA</sequence>
<dbReference type="PANTHER" id="PTHR34989:SF1">
    <property type="entry name" value="PROTEIN HDED"/>
    <property type="match status" value="1"/>
</dbReference>
<accession>A0A1X2KSK4</accession>
<comment type="caution">
    <text evidence="2">The sequence shown here is derived from an EMBL/GenBank/DDBJ whole genome shotgun (WGS) entry which is preliminary data.</text>
</comment>
<evidence type="ECO:0000313" key="3">
    <source>
        <dbReference type="Proteomes" id="UP000242320"/>
    </source>
</evidence>
<dbReference type="InterPro" id="IPR052712">
    <property type="entry name" value="Acid_resist_chaperone_HdeD"/>
</dbReference>
<dbReference type="GO" id="GO:0005886">
    <property type="term" value="C:plasma membrane"/>
    <property type="evidence" value="ECO:0007669"/>
    <property type="project" value="TreeGrafter"/>
</dbReference>
<feature type="transmembrane region" description="Helical" evidence="1">
    <location>
        <begin position="84"/>
        <end position="104"/>
    </location>
</feature>
<keyword evidence="1" id="KW-0812">Transmembrane</keyword>
<dbReference type="RefSeq" id="WP_085291712.1">
    <property type="nucleotide sequence ID" value="NZ_NCXM01000024.1"/>
</dbReference>
<name>A0A1X2KSK4_9MYCO</name>
<evidence type="ECO:0000256" key="1">
    <source>
        <dbReference type="SAM" id="Phobius"/>
    </source>
</evidence>
<keyword evidence="1" id="KW-1133">Transmembrane helix</keyword>
<dbReference type="InterPro" id="IPR005325">
    <property type="entry name" value="DUF308_memb"/>
</dbReference>
<reference evidence="2 3" key="1">
    <citation type="submission" date="2017-04" db="EMBL/GenBank/DDBJ databases">
        <title>The new phylogeny of genus Mycobacterium.</title>
        <authorList>
            <person name="Tortoli E."/>
            <person name="Trovato A."/>
            <person name="Cirillo D.M."/>
        </authorList>
    </citation>
    <scope>NUCLEOTIDE SEQUENCE [LARGE SCALE GENOMIC DNA]</scope>
    <source>
        <strain evidence="2 3">DSM 45247</strain>
    </source>
</reference>
<dbReference type="AlphaFoldDB" id="A0A1X2KSK4"/>
<protein>
    <recommendedName>
        <fullName evidence="4">HdeD family acid-resistance protein</fullName>
    </recommendedName>
</protein>
<keyword evidence="3" id="KW-1185">Reference proteome</keyword>
<keyword evidence="1" id="KW-0472">Membrane</keyword>
<feature type="transmembrane region" description="Helical" evidence="1">
    <location>
        <begin position="145"/>
        <end position="163"/>
    </location>
</feature>
<dbReference type="Proteomes" id="UP000242320">
    <property type="component" value="Unassembled WGS sequence"/>
</dbReference>
<evidence type="ECO:0008006" key="4">
    <source>
        <dbReference type="Google" id="ProtNLM"/>
    </source>
</evidence>